<evidence type="ECO:0008006" key="4">
    <source>
        <dbReference type="Google" id="ProtNLM"/>
    </source>
</evidence>
<organism evidence="2 3">
    <name type="scientific">Nocardioides zhouii</name>
    <dbReference type="NCBI Taxonomy" id="1168729"/>
    <lineage>
        <taxon>Bacteria</taxon>
        <taxon>Bacillati</taxon>
        <taxon>Actinomycetota</taxon>
        <taxon>Actinomycetes</taxon>
        <taxon>Propionibacteriales</taxon>
        <taxon>Nocardioidaceae</taxon>
        <taxon>Nocardioides</taxon>
    </lineage>
</organism>
<feature type="transmembrane region" description="Helical" evidence="1">
    <location>
        <begin position="92"/>
        <end position="108"/>
    </location>
</feature>
<keyword evidence="1" id="KW-1133">Transmembrane helix</keyword>
<evidence type="ECO:0000256" key="1">
    <source>
        <dbReference type="SAM" id="Phobius"/>
    </source>
</evidence>
<dbReference type="AlphaFoldDB" id="A0A4Q2T3V9"/>
<proteinExistence type="predicted"/>
<feature type="transmembrane region" description="Helical" evidence="1">
    <location>
        <begin position="138"/>
        <end position="157"/>
    </location>
</feature>
<comment type="caution">
    <text evidence="2">The sequence shown here is derived from an EMBL/GenBank/DDBJ whole genome shotgun (WGS) entry which is preliminary data.</text>
</comment>
<gene>
    <name evidence="2" type="ORF">EUA94_09205</name>
</gene>
<dbReference type="Proteomes" id="UP000291101">
    <property type="component" value="Unassembled WGS sequence"/>
</dbReference>
<feature type="transmembrane region" description="Helical" evidence="1">
    <location>
        <begin position="183"/>
        <end position="200"/>
    </location>
</feature>
<keyword evidence="1" id="KW-0812">Transmembrane</keyword>
<accession>A0A4Q2T3V9</accession>
<keyword evidence="1" id="KW-0472">Membrane</keyword>
<evidence type="ECO:0000313" key="3">
    <source>
        <dbReference type="Proteomes" id="UP000291101"/>
    </source>
</evidence>
<feature type="transmembrane region" description="Helical" evidence="1">
    <location>
        <begin position="228"/>
        <end position="246"/>
    </location>
</feature>
<sequence>MAQHALAGISNRPWRAVRDFLAWHDARPRASFVDARGWIWLALVASTFVWMSNPLVFIPTYYLSFNEALVWTKVVLVLMLPFLRVPRLPWPWVAFLTLTLVSHTWSLQPFYTDVSNTVYIKVALMAVLAAANCEPVVVAWGMALGGVSVVVLSLYALHMALPDVQYSAVTGIVFGGVGRNENILAYTLVVSLAATLAIGLPRGRFVQALWVVAILIQLYGLSRADSGMGYLAALIVGITAGLVGLSPLFHTMTRMARVAYAAGALAVLTAGLLFVTLVLGKDLATISGRAPFWKATVESTWVFARWRGEGWGAVWEHPWDPAPPNHVALDIYRRAGVGLSHGHNFFVDVLPELGLLGLLVVLLMVAYAVREVRWCGVREGSADPLAGRLLLLVLVALLSAGVAEPMFTVPLGWWSLALAVSLPRQGMLRILERPRGRGDSRAAVRRTGRRRAQRVR</sequence>
<keyword evidence="3" id="KW-1185">Reference proteome</keyword>
<feature type="transmembrane region" description="Helical" evidence="1">
    <location>
        <begin position="389"/>
        <end position="407"/>
    </location>
</feature>
<protein>
    <recommendedName>
        <fullName evidence="4">O-antigen ligase family protein</fullName>
    </recommendedName>
</protein>
<dbReference type="RefSeq" id="WP_129426568.1">
    <property type="nucleotide sequence ID" value="NZ_SDWV01000007.1"/>
</dbReference>
<feature type="transmembrane region" description="Helical" evidence="1">
    <location>
        <begin position="205"/>
        <end position="222"/>
    </location>
</feature>
<reference evidence="2 3" key="1">
    <citation type="submission" date="2019-01" db="EMBL/GenBank/DDBJ databases">
        <title>Novel species of Nocardioides.</title>
        <authorList>
            <person name="Liu Q."/>
            <person name="X Y.-H."/>
        </authorList>
    </citation>
    <scope>NUCLEOTIDE SEQUENCE [LARGE SCALE GENOMIC DNA]</scope>
    <source>
        <strain evidence="2 3">HLT2-9</strain>
    </source>
</reference>
<dbReference type="OrthoDB" id="3777935at2"/>
<feature type="transmembrane region" description="Helical" evidence="1">
    <location>
        <begin position="349"/>
        <end position="369"/>
    </location>
</feature>
<name>A0A4Q2T3V9_9ACTN</name>
<dbReference type="EMBL" id="SDWV01000007">
    <property type="protein sequence ID" value="RYC11528.1"/>
    <property type="molecule type" value="Genomic_DNA"/>
</dbReference>
<feature type="transmembrane region" description="Helical" evidence="1">
    <location>
        <begin position="37"/>
        <end position="62"/>
    </location>
</feature>
<evidence type="ECO:0000313" key="2">
    <source>
        <dbReference type="EMBL" id="RYC11528.1"/>
    </source>
</evidence>
<feature type="transmembrane region" description="Helical" evidence="1">
    <location>
        <begin position="258"/>
        <end position="279"/>
    </location>
</feature>